<evidence type="ECO:0000256" key="1">
    <source>
        <dbReference type="ARBA" id="ARBA00002190"/>
    </source>
</evidence>
<proteinExistence type="inferred from homology"/>
<comment type="function">
    <text evidence="1">Required for the transposition of the insertion element.</text>
</comment>
<keyword evidence="7" id="KW-1185">Reference proteome</keyword>
<dbReference type="RefSeq" id="WP_204423399.1">
    <property type="nucleotide sequence ID" value="NZ_CP070228.1"/>
</dbReference>
<reference evidence="6 7" key="1">
    <citation type="submission" date="2021-02" db="EMBL/GenBank/DDBJ databases">
        <title>Complete Genome Sequence of Arcanobacterium phocisimile strain DSM 26142T from a harbour seal.</title>
        <authorList>
            <person name="Borowiak M."/>
            <person name="Alssahen M."/>
            <person name="Malorny B."/>
            <person name="Laemmler C."/>
            <person name="Siebert U."/>
            <person name="Ploetz M."/>
            <person name="Abdulmawjood A."/>
        </authorList>
    </citation>
    <scope>NUCLEOTIDE SEQUENCE [LARGE SCALE GENOMIC DNA]</scope>
    <source>
        <strain evidence="6 7">DSM 26142</strain>
    </source>
</reference>
<organism evidence="6 7">
    <name type="scientific">Arcanobacterium phocisimile</name>
    <dbReference type="NCBI Taxonomy" id="1302235"/>
    <lineage>
        <taxon>Bacteria</taxon>
        <taxon>Bacillati</taxon>
        <taxon>Actinomycetota</taxon>
        <taxon>Actinomycetes</taxon>
        <taxon>Actinomycetales</taxon>
        <taxon>Actinomycetaceae</taxon>
        <taxon>Arcanobacterium</taxon>
    </lineage>
</organism>
<evidence type="ECO:0000256" key="4">
    <source>
        <dbReference type="ARBA" id="ARBA00023125"/>
    </source>
</evidence>
<evidence type="ECO:0000313" key="6">
    <source>
        <dbReference type="EMBL" id="QRV01583.1"/>
    </source>
</evidence>
<evidence type="ECO:0000256" key="3">
    <source>
        <dbReference type="ARBA" id="ARBA00022578"/>
    </source>
</evidence>
<evidence type="ECO:0000313" key="7">
    <source>
        <dbReference type="Proteomes" id="UP000602653"/>
    </source>
</evidence>
<sequence length="364" mass="42031">MVKNGKDKCGHQRWICRSCKVTSRWHNDVTSRDLRAFLDVLTGKTTQRELPGQGRTFRRKSAVLWEIWPICEPDGQAHRVIHVDGIHLGRDAVILIACSPEYVIAWHVARRESTQAWLDLLAKIPPPGMVVADGGTGFTTARAQLWPSTRVQRCTFHAYQQVKRYTTTRSRTECGRQLYRIGVDLLHVKTPAHAHVWIDSFYAWRHRWAGFLAEKTRNEKGKLVDKHERLVKAGNSLSRLVDSGHLFTFLNPDLYDDGEIIGSLPAMNNQIEGGINSPLRELLRRHRGMSIDHRIRAVSWWCYLHTENPANPAEILRIMPTNTDIMRAYQQAAARHRADHNNHRWGNGLDWNELHTHTPYRNDY</sequence>
<dbReference type="EMBL" id="CP070228">
    <property type="protein sequence ID" value="QRV01583.1"/>
    <property type="molecule type" value="Genomic_DNA"/>
</dbReference>
<keyword evidence="5" id="KW-0233">DNA recombination</keyword>
<comment type="similarity">
    <text evidence="2">Belongs to the transposase mutator family.</text>
</comment>
<protein>
    <submittedName>
        <fullName evidence="6">IS1249 family transposase</fullName>
    </submittedName>
</protein>
<keyword evidence="3" id="KW-0815">Transposition</keyword>
<accession>A0ABX7IIA8</accession>
<keyword evidence="4" id="KW-0238">DNA-binding</keyword>
<dbReference type="Proteomes" id="UP000602653">
    <property type="component" value="Chromosome"/>
</dbReference>
<dbReference type="InterPro" id="IPR001207">
    <property type="entry name" value="Transposase_mutator"/>
</dbReference>
<dbReference type="InterPro" id="IPR048004">
    <property type="entry name" value="IS1249_transpos"/>
</dbReference>
<dbReference type="Pfam" id="PF00872">
    <property type="entry name" value="Transposase_mut"/>
    <property type="match status" value="1"/>
</dbReference>
<gene>
    <name evidence="6" type="ORF">JTE88_05620</name>
</gene>
<evidence type="ECO:0000256" key="5">
    <source>
        <dbReference type="ARBA" id="ARBA00023172"/>
    </source>
</evidence>
<dbReference type="NCBIfam" id="NF033544">
    <property type="entry name" value="transpos_IS1249"/>
    <property type="match status" value="1"/>
</dbReference>
<evidence type="ECO:0000256" key="2">
    <source>
        <dbReference type="ARBA" id="ARBA00010961"/>
    </source>
</evidence>
<name>A0ABX7IIA8_9ACTO</name>